<dbReference type="EMBL" id="CP026304">
    <property type="protein sequence ID" value="AVZ77529.1"/>
    <property type="molecule type" value="Genomic_DNA"/>
</dbReference>
<dbReference type="OrthoDB" id="3851768at2"/>
<keyword evidence="2" id="KW-0812">Transmembrane</keyword>
<dbReference type="KEGG" id="slk:SLUN_18380"/>
<evidence type="ECO:0000256" key="2">
    <source>
        <dbReference type="SAM" id="Phobius"/>
    </source>
</evidence>
<reference evidence="3 4" key="1">
    <citation type="submission" date="2018-01" db="EMBL/GenBank/DDBJ databases">
        <title>Complete genome sequence of Streptomyces lunaelactis MM109T, a Ferroverdin A producer isolated from cave moonmilk deposits.</title>
        <authorList>
            <person name="Naome A."/>
            <person name="Martinet L."/>
            <person name="Maciejewska M."/>
            <person name="Anderssen S."/>
            <person name="Adam D."/>
            <person name="Tenconi E."/>
            <person name="Deflandre B."/>
            <person name="Arguelles-Arias A."/>
            <person name="Calusinska M."/>
            <person name="Copieters W."/>
            <person name="Karim L."/>
            <person name="Hanikenne M."/>
            <person name="Baurain D."/>
            <person name="van Wezel G."/>
            <person name="Smargiasso N."/>
            <person name="de Pauw E."/>
            <person name="Delfosse P."/>
            <person name="Rigali S."/>
        </authorList>
    </citation>
    <scope>NUCLEOTIDE SEQUENCE [LARGE SCALE GENOMIC DNA]</scope>
    <source>
        <strain evidence="3 4">MM109</strain>
    </source>
</reference>
<dbReference type="Proteomes" id="UP000244201">
    <property type="component" value="Chromosome"/>
</dbReference>
<feature type="region of interest" description="Disordered" evidence="1">
    <location>
        <begin position="1"/>
        <end position="23"/>
    </location>
</feature>
<evidence type="ECO:0000313" key="4">
    <source>
        <dbReference type="Proteomes" id="UP000244201"/>
    </source>
</evidence>
<sequence>MAAPQAEAEATPEPEAAPAPRPERRKLRAVLRWTAAVLVFGSLGTGVAYGITDQTRTDVPGLSTRDDGRWVYPTLTMPVLPAGARLPFDKDNPGGIHYASPSALLLPAPAGSKVLPELKGARNKVSADRFLAEYAEEDRADMKQDLTDDGLLDIAARGWTMPDSTSTRIYLVRFRSAGFANVFFGNHLGGDLEASPPVNGVEESAPLDESYPGHVTVPSTEGTVYDEAAPRGPVHVRHAYITAGDTIALIIQSKKGKAPAVPFHQAVVLQNQLLG</sequence>
<dbReference type="AlphaFoldDB" id="A0A2R4TEH8"/>
<gene>
    <name evidence="3" type="ORF">SLUN_18380</name>
</gene>
<keyword evidence="4" id="KW-1185">Reference proteome</keyword>
<protein>
    <submittedName>
        <fullName evidence="3">Uncharacterized protein</fullName>
    </submittedName>
</protein>
<organism evidence="3 4">
    <name type="scientific">Streptomyces lunaelactis</name>
    <dbReference type="NCBI Taxonomy" id="1535768"/>
    <lineage>
        <taxon>Bacteria</taxon>
        <taxon>Bacillati</taxon>
        <taxon>Actinomycetota</taxon>
        <taxon>Actinomycetes</taxon>
        <taxon>Kitasatosporales</taxon>
        <taxon>Streptomycetaceae</taxon>
        <taxon>Streptomyces</taxon>
    </lineage>
</organism>
<keyword evidence="2" id="KW-0472">Membrane</keyword>
<evidence type="ECO:0000313" key="3">
    <source>
        <dbReference type="EMBL" id="AVZ77529.1"/>
    </source>
</evidence>
<keyword evidence="2" id="KW-1133">Transmembrane helix</keyword>
<feature type="transmembrane region" description="Helical" evidence="2">
    <location>
        <begin position="30"/>
        <end position="51"/>
    </location>
</feature>
<proteinExistence type="predicted"/>
<accession>A0A2R4TEH8</accession>
<evidence type="ECO:0000256" key="1">
    <source>
        <dbReference type="SAM" id="MobiDB-lite"/>
    </source>
</evidence>
<name>A0A2R4TEH8_9ACTN</name>
<feature type="compositionally biased region" description="Low complexity" evidence="1">
    <location>
        <begin position="1"/>
        <end position="14"/>
    </location>
</feature>